<keyword evidence="6" id="KW-0597">Phosphoprotein</keyword>
<evidence type="ECO:0000256" key="17">
    <source>
        <dbReference type="ARBA" id="ARBA00023098"/>
    </source>
</evidence>
<evidence type="ECO:0000259" key="32">
    <source>
        <dbReference type="Pfam" id="PF23001"/>
    </source>
</evidence>
<keyword evidence="18 29" id="KW-0472">Membrane</keyword>
<evidence type="ECO:0000256" key="11">
    <source>
        <dbReference type="ARBA" id="ARBA00022813"/>
    </source>
</evidence>
<evidence type="ECO:0000256" key="3">
    <source>
        <dbReference type="ARBA" id="ARBA00004194"/>
    </source>
</evidence>
<keyword evidence="20" id="KW-1207">Sterol metabolism</keyword>
<dbReference type="InterPro" id="IPR057060">
    <property type="entry name" value="MBTPS1_3rd"/>
</dbReference>
<evidence type="ECO:0000256" key="16">
    <source>
        <dbReference type="ARBA" id="ARBA00023034"/>
    </source>
</evidence>
<proteinExistence type="inferred from homology"/>
<comment type="similarity">
    <text evidence="4 27">Belongs to the peptidase S8 family.</text>
</comment>
<feature type="active site" description="Charge relay system" evidence="27">
    <location>
        <position position="239"/>
    </location>
</feature>
<dbReference type="AlphaFoldDB" id="A0A6J2YPH9"/>
<organism evidence="35 36">
    <name type="scientific">Sitophilus oryzae</name>
    <name type="common">Rice weevil</name>
    <name type="synonym">Curculio oryzae</name>
    <dbReference type="NCBI Taxonomy" id="7048"/>
    <lineage>
        <taxon>Eukaryota</taxon>
        <taxon>Metazoa</taxon>
        <taxon>Ecdysozoa</taxon>
        <taxon>Arthropoda</taxon>
        <taxon>Hexapoda</taxon>
        <taxon>Insecta</taxon>
        <taxon>Pterygota</taxon>
        <taxon>Neoptera</taxon>
        <taxon>Endopterygota</taxon>
        <taxon>Coleoptera</taxon>
        <taxon>Polyphaga</taxon>
        <taxon>Cucujiformia</taxon>
        <taxon>Curculionidae</taxon>
        <taxon>Dryophthorinae</taxon>
        <taxon>Sitophilus</taxon>
    </lineage>
</organism>
<feature type="domain" description="Membrane-bound transcription factor site-1 protease-like N-terminal" evidence="32">
    <location>
        <begin position="59"/>
        <end position="139"/>
    </location>
</feature>
<keyword evidence="35" id="KW-1185">Reference proteome</keyword>
<dbReference type="InterPro" id="IPR034185">
    <property type="entry name" value="Site-1_peptidase_cat_dom"/>
</dbReference>
<reference evidence="36" key="1">
    <citation type="submission" date="2025-08" db="UniProtKB">
        <authorList>
            <consortium name="RefSeq"/>
        </authorList>
    </citation>
    <scope>IDENTIFICATION</scope>
    <source>
        <tissue evidence="36">Gonads</tissue>
    </source>
</reference>
<evidence type="ECO:0000256" key="25">
    <source>
        <dbReference type="ARBA" id="ARBA00067283"/>
    </source>
</evidence>
<dbReference type="SUPFAM" id="SSF52743">
    <property type="entry name" value="Subtilisin-like"/>
    <property type="match status" value="1"/>
</dbReference>
<feature type="domain" description="Peptidase S8/S53" evidence="31">
    <location>
        <begin position="199"/>
        <end position="456"/>
    </location>
</feature>
<evidence type="ECO:0000256" key="15">
    <source>
        <dbReference type="ARBA" id="ARBA00022989"/>
    </source>
</evidence>
<evidence type="ECO:0000256" key="18">
    <source>
        <dbReference type="ARBA" id="ARBA00023136"/>
    </source>
</evidence>
<dbReference type="OrthoDB" id="1740355at2759"/>
<feature type="domain" description="MBTPS1 fourth" evidence="33">
    <location>
        <begin position="607"/>
        <end position="871"/>
    </location>
</feature>
<dbReference type="GO" id="GO:0000139">
    <property type="term" value="C:Golgi membrane"/>
    <property type="evidence" value="ECO:0007669"/>
    <property type="project" value="UniProtKB-SubCell"/>
</dbReference>
<comment type="cofactor">
    <cofactor evidence="1">
        <name>Ca(2+)</name>
        <dbReference type="ChEBI" id="CHEBI:29108"/>
    </cofactor>
</comment>
<dbReference type="Proteomes" id="UP000504635">
    <property type="component" value="Unplaced"/>
</dbReference>
<dbReference type="PROSITE" id="PS00137">
    <property type="entry name" value="SUBTILASE_HIS"/>
    <property type="match status" value="1"/>
</dbReference>
<dbReference type="GO" id="GO:0005789">
    <property type="term" value="C:endoplasmic reticulum membrane"/>
    <property type="evidence" value="ECO:0007669"/>
    <property type="project" value="UniProtKB-SubCell"/>
</dbReference>
<keyword evidence="5" id="KW-0153">Cholesterol metabolism</keyword>
<dbReference type="InterPro" id="IPR036852">
    <property type="entry name" value="Peptidase_S8/S53_dom_sf"/>
</dbReference>
<dbReference type="GO" id="GO:0008203">
    <property type="term" value="P:cholesterol metabolic process"/>
    <property type="evidence" value="ECO:0007669"/>
    <property type="project" value="UniProtKB-KW"/>
</dbReference>
<keyword evidence="11" id="KW-0068">Autocatalytic cleavage</keyword>
<evidence type="ECO:0000256" key="9">
    <source>
        <dbReference type="ARBA" id="ARBA00022729"/>
    </source>
</evidence>
<dbReference type="CDD" id="cd07479">
    <property type="entry name" value="Peptidases_S8_SKI-1_like"/>
    <property type="match status" value="1"/>
</dbReference>
<evidence type="ECO:0000256" key="7">
    <source>
        <dbReference type="ARBA" id="ARBA00022670"/>
    </source>
</evidence>
<dbReference type="Pfam" id="PF23094">
    <property type="entry name" value="MBTPS1_3rd"/>
    <property type="match status" value="1"/>
</dbReference>
<evidence type="ECO:0000256" key="10">
    <source>
        <dbReference type="ARBA" id="ARBA00022801"/>
    </source>
</evidence>
<evidence type="ECO:0000256" key="21">
    <source>
        <dbReference type="ARBA" id="ARBA00023180"/>
    </source>
</evidence>
<dbReference type="PANTHER" id="PTHR43806:SF7">
    <property type="entry name" value="MEMBRANE-BOUND TRANSCRIPTION FACTOR SITE-1 PROTEASE"/>
    <property type="match status" value="1"/>
</dbReference>
<dbReference type="RefSeq" id="XP_030765938.1">
    <property type="nucleotide sequence ID" value="XM_030910078.1"/>
</dbReference>
<keyword evidence="8 29" id="KW-0812">Transmembrane</keyword>
<dbReference type="InterPro" id="IPR050131">
    <property type="entry name" value="Peptidase_S8_subtilisin-like"/>
</dbReference>
<feature type="signal peptide" evidence="30">
    <location>
        <begin position="1"/>
        <end position="22"/>
    </location>
</feature>
<evidence type="ECO:0000256" key="20">
    <source>
        <dbReference type="ARBA" id="ARBA00023166"/>
    </source>
</evidence>
<protein>
    <recommendedName>
        <fullName evidence="25">Membrane-bound transcription factor site-1 protease</fullName>
        <ecNumber evidence="24">3.4.21.112</ecNumber>
    </recommendedName>
    <alternativeName>
        <fullName evidence="26">Endopeptidase S1P</fullName>
    </alternativeName>
</protein>
<evidence type="ECO:0000256" key="28">
    <source>
        <dbReference type="SAM" id="MobiDB-lite"/>
    </source>
</evidence>
<dbReference type="InterPro" id="IPR022398">
    <property type="entry name" value="Peptidase_S8_His-AS"/>
</dbReference>
<evidence type="ECO:0000256" key="22">
    <source>
        <dbReference type="ARBA" id="ARBA00023221"/>
    </source>
</evidence>
<feature type="chain" id="PRO_5026710439" description="Membrane-bound transcription factor site-1 protease" evidence="30">
    <location>
        <begin position="23"/>
        <end position="1038"/>
    </location>
</feature>
<evidence type="ECO:0000256" key="27">
    <source>
        <dbReference type="PROSITE-ProRule" id="PRU01240"/>
    </source>
</evidence>
<dbReference type="InParanoid" id="A0A6J2YPH9"/>
<dbReference type="PANTHER" id="PTHR43806">
    <property type="entry name" value="PEPTIDASE S8"/>
    <property type="match status" value="1"/>
</dbReference>
<evidence type="ECO:0000256" key="30">
    <source>
        <dbReference type="SAM" id="SignalP"/>
    </source>
</evidence>
<evidence type="ECO:0000256" key="5">
    <source>
        <dbReference type="ARBA" id="ARBA00022548"/>
    </source>
</evidence>
<evidence type="ECO:0000256" key="26">
    <source>
        <dbReference type="ARBA" id="ARBA00081324"/>
    </source>
</evidence>
<feature type="active site" description="Charge relay system" evidence="27">
    <location>
        <position position="208"/>
    </location>
</feature>
<dbReference type="InterPro" id="IPR057032">
    <property type="entry name" value="MBTPS1_4th"/>
</dbReference>
<evidence type="ECO:0000256" key="14">
    <source>
        <dbReference type="ARBA" id="ARBA00022837"/>
    </source>
</evidence>
<keyword evidence="16" id="KW-0333">Golgi apparatus</keyword>
<evidence type="ECO:0000256" key="8">
    <source>
        <dbReference type="ARBA" id="ARBA00022692"/>
    </source>
</evidence>
<keyword evidence="19" id="KW-0865">Zymogen</keyword>
<keyword evidence="7 27" id="KW-0645">Protease</keyword>
<dbReference type="FunFam" id="3.40.50.200:FF:000008">
    <property type="entry name" value="Membrane-bound transcription factor site-1 protease preproprotein"/>
    <property type="match status" value="1"/>
</dbReference>
<feature type="active site" description="Charge relay system" evidence="27">
    <location>
        <position position="404"/>
    </location>
</feature>
<dbReference type="Gene3D" id="3.40.50.200">
    <property type="entry name" value="Peptidase S8/S53 domain"/>
    <property type="match status" value="1"/>
</dbReference>
<dbReference type="GO" id="GO:0004252">
    <property type="term" value="F:serine-type endopeptidase activity"/>
    <property type="evidence" value="ECO:0007669"/>
    <property type="project" value="UniProtKB-UniRule"/>
</dbReference>
<feature type="region of interest" description="Disordered" evidence="28">
    <location>
        <begin position="150"/>
        <end position="170"/>
    </location>
</feature>
<feature type="transmembrane region" description="Helical" evidence="29">
    <location>
        <begin position="992"/>
        <end position="1011"/>
    </location>
</feature>
<evidence type="ECO:0000313" key="36">
    <source>
        <dbReference type="RefSeq" id="XP_030765938.1"/>
    </source>
</evidence>
<comment type="subcellular location">
    <subcellularLocation>
        <location evidence="2">Endoplasmic reticulum membrane</location>
        <topology evidence="2">Single-pass type I membrane protein</topology>
    </subcellularLocation>
    <subcellularLocation>
        <location evidence="3">Golgi apparatus membrane</location>
        <topology evidence="3">Single-pass membrane protein</topology>
    </subcellularLocation>
</comment>
<keyword evidence="14" id="KW-0106">Calcium</keyword>
<gene>
    <name evidence="36" type="primary">LOC115889981</name>
</gene>
<dbReference type="CTD" id="40399"/>
<comment type="catalytic activity">
    <reaction evidence="23">
        <text>Processes precursors containing basic and hydrophobic/aliphatic residues at P4 and P2, respectively, with a relatively relaxed acceptance of amino acids at P1 and P3.</text>
        <dbReference type="EC" id="3.4.21.112"/>
    </reaction>
</comment>
<dbReference type="PROSITE" id="PS00138">
    <property type="entry name" value="SUBTILASE_SER"/>
    <property type="match status" value="1"/>
</dbReference>
<dbReference type="Pfam" id="PF23090">
    <property type="entry name" value="MBTPS1_4th"/>
    <property type="match status" value="1"/>
</dbReference>
<dbReference type="Pfam" id="PF23001">
    <property type="entry name" value="MBTP1_N"/>
    <property type="match status" value="1"/>
</dbReference>
<dbReference type="InterPro" id="IPR055143">
    <property type="entry name" value="MBTP1_N"/>
</dbReference>
<keyword evidence="22" id="KW-0753">Steroid metabolism</keyword>
<dbReference type="PRINTS" id="PR00723">
    <property type="entry name" value="SUBTILISIN"/>
</dbReference>
<dbReference type="InterPro" id="IPR000209">
    <property type="entry name" value="Peptidase_S8/S53_dom"/>
</dbReference>
<dbReference type="FunCoup" id="A0A6J2YPH9">
    <property type="interactions" value="843"/>
</dbReference>
<evidence type="ECO:0000259" key="34">
    <source>
        <dbReference type="Pfam" id="PF23094"/>
    </source>
</evidence>
<name>A0A6J2YPH9_SITOR</name>
<evidence type="ECO:0000313" key="35">
    <source>
        <dbReference type="Proteomes" id="UP000504635"/>
    </source>
</evidence>
<evidence type="ECO:0000256" key="4">
    <source>
        <dbReference type="ARBA" id="ARBA00011073"/>
    </source>
</evidence>
<keyword evidence="12" id="KW-0256">Endoplasmic reticulum</keyword>
<keyword evidence="15 29" id="KW-1133">Transmembrane helix</keyword>
<dbReference type="EC" id="3.4.21.112" evidence="24"/>
<dbReference type="PROSITE" id="PS51892">
    <property type="entry name" value="SUBTILASE"/>
    <property type="match status" value="1"/>
</dbReference>
<dbReference type="KEGG" id="soy:115889981"/>
<dbReference type="GO" id="GO:0006508">
    <property type="term" value="P:proteolysis"/>
    <property type="evidence" value="ECO:0007669"/>
    <property type="project" value="UniProtKB-KW"/>
</dbReference>
<evidence type="ECO:0000256" key="12">
    <source>
        <dbReference type="ARBA" id="ARBA00022824"/>
    </source>
</evidence>
<accession>A0A6J2YPH9</accession>
<keyword evidence="17" id="KW-0443">Lipid metabolism</keyword>
<evidence type="ECO:0000256" key="23">
    <source>
        <dbReference type="ARBA" id="ARBA00050826"/>
    </source>
</evidence>
<keyword evidence="13 27" id="KW-0720">Serine protease</keyword>
<sequence>MKTLHFLLTSILLCSRLYYSLSQDQNDVQITDSSEGILESPLCCNLTVEEVEVDYSSKIVENEYIVMFNGYYKNQARAGYINTALNGTGVKKWSIVARENPASDYPSDFDVVILEDTNKLEGLNALNDHPAIKRVTAQRMVSRTLKFLNPNVRHSGTNTNSRNQANNRHHNSRRLLRAIPKQITSVLQADSLWNMGITGKGVRVAIFDTGLAKNHPHFKKIKERTNWTNEKTYDDGIGHGTFVAGVIASSKECLGFAPDSELHIFRVFTNNQVSYTSWFLDAFNYAILKKINVLNLSIGGPDFKDHPFVDKVWELTANKVIMVSAIGNDGPLYGTLNNPADQMDVIGVGGINFEDQIAKFSSRGMTTWELPQGYGRVKPDIVTYGSTVKGSHMKTGCRTLSGTSVASPVVAGAITLLASGVLHRGEDIVNPASMKQALMASARRLPGANMFEQGHGKLNLLKAHQVLNSYKPQASLSPSYIDLSECPYMWPYCTQPLYYGSMPVIVNVTILNGMGVTGRIVNKPTWHPYTPQQGHLLDVSISYSEILWPWSGWVAVSLSVSLEGTTYEGLAQGHITVTVESPPENGEVEERQSTVILPIRAKIIPTPPRHKRILWDQYHNLRYPPGYFPRDNLKVKNDPLDWNGDHIHTNFKDMYQNLRNAGYYIEVLGSPFNCFDASQYGTLLIVDPEEEYFPEEIVKLKRDVESGLSVIVFADWYNVTVMKKVKFYDENTRQWWMPDTGGANLPALNELLASWGIQFGDRTFSEKFKWNEHDMFYASGTSIHEFPEEGILLSAELEDQGAQILGESDSNKYKVPILGLLQTKSPRGGGRVIVYGDSNCIDTSHSEISCYWLLEAMLEYTSTAHLPSLFKDNQMENWYGVADTELPVRMEGNRLYRFSKVLDGNLGEAQTRPLPQCPHLVWANPVPLNQSAPTNLYQSQKLLSLIEDDVVPVVNNAENTIKDASGIENAGEFIEWSWRDKQSESMAKPQNFDATITVLVVLSLVVVYYCIKCYRPKPKKRKLCRRLISMVQCRKISV</sequence>
<keyword evidence="21" id="KW-0325">Glycoprotein</keyword>
<dbReference type="InterPro" id="IPR023828">
    <property type="entry name" value="Peptidase_S8_Ser-AS"/>
</dbReference>
<dbReference type="Pfam" id="PF00082">
    <property type="entry name" value="Peptidase_S8"/>
    <property type="match status" value="1"/>
</dbReference>
<evidence type="ECO:0000256" key="1">
    <source>
        <dbReference type="ARBA" id="ARBA00001913"/>
    </source>
</evidence>
<evidence type="ECO:0000256" key="29">
    <source>
        <dbReference type="SAM" id="Phobius"/>
    </source>
</evidence>
<evidence type="ECO:0000256" key="2">
    <source>
        <dbReference type="ARBA" id="ARBA00004115"/>
    </source>
</evidence>
<evidence type="ECO:0000259" key="31">
    <source>
        <dbReference type="Pfam" id="PF00082"/>
    </source>
</evidence>
<evidence type="ECO:0000259" key="33">
    <source>
        <dbReference type="Pfam" id="PF23090"/>
    </source>
</evidence>
<feature type="compositionally biased region" description="Polar residues" evidence="28">
    <location>
        <begin position="152"/>
        <end position="165"/>
    </location>
</feature>
<dbReference type="GeneID" id="115889981"/>
<evidence type="ECO:0000256" key="24">
    <source>
        <dbReference type="ARBA" id="ARBA00066596"/>
    </source>
</evidence>
<feature type="domain" description="MBTPS1 third" evidence="34">
    <location>
        <begin position="477"/>
        <end position="606"/>
    </location>
</feature>
<evidence type="ECO:0000256" key="6">
    <source>
        <dbReference type="ARBA" id="ARBA00022553"/>
    </source>
</evidence>
<evidence type="ECO:0000256" key="19">
    <source>
        <dbReference type="ARBA" id="ARBA00023145"/>
    </source>
</evidence>
<evidence type="ECO:0000256" key="13">
    <source>
        <dbReference type="ARBA" id="ARBA00022825"/>
    </source>
</evidence>
<keyword evidence="10 27" id="KW-0378">Hydrolase</keyword>
<keyword evidence="9 30" id="KW-0732">Signal</keyword>
<dbReference type="InterPro" id="IPR015500">
    <property type="entry name" value="Peptidase_S8_subtilisin-rel"/>
</dbReference>